<sequence>MTTKHKPLRFPKDELKHDHGVEWWYWNGNGKDKEGNEYAFMHCLFRTDIKKFKLPLSGIGPHMPFYFSHSVITDVSRKKAYPHINYAALVTHDSFERKLLHVHYSNPIPTASDRESTITEPEPFSYEIQAEQLDIRMVATKPPISLGENGYMTLRNDTTYYYSIPRLTLEGSIRSGKKWVPIKGTAWMDHQWMNPHFSKDGWSWFSIQLSDKTDIVCFKHMSEAGETDYGHISRPDGIQTKAQRIILTPIAHWTSRTTKTRYPLEWKIELPDEHISLLITPQVKNQEMLFAGMHYWEGPTQITGTVGKKKVSGHGFMELVGYRSRYSNIEFITAMIKGALSLLAQHTKNVMRDKKQPRSK</sequence>
<name>A0A0G1X4T3_9BACT</name>
<protein>
    <recommendedName>
        <fullName evidence="1">AttH domain-containing protein</fullName>
    </recommendedName>
</protein>
<dbReference type="InterPro" id="IPR023374">
    <property type="entry name" value="AttH-like_dom_sf"/>
</dbReference>
<accession>A0A0G1X4T3</accession>
<dbReference type="PANTHER" id="PTHR38591:SF1">
    <property type="entry name" value="BLL1000 PROTEIN"/>
    <property type="match status" value="1"/>
</dbReference>
<evidence type="ECO:0000313" key="2">
    <source>
        <dbReference type="EMBL" id="KKU89445.1"/>
    </source>
</evidence>
<dbReference type="Pfam" id="PF07143">
    <property type="entry name" value="CrtC"/>
    <property type="match status" value="1"/>
</dbReference>
<feature type="domain" description="AttH" evidence="1">
    <location>
        <begin position="21"/>
        <end position="193"/>
    </location>
</feature>
<dbReference type="Gene3D" id="2.40.370.10">
    <property type="entry name" value="AttH-like domain"/>
    <property type="match status" value="2"/>
</dbReference>
<dbReference type="PANTHER" id="PTHR38591">
    <property type="entry name" value="HYDROLASE"/>
    <property type="match status" value="1"/>
</dbReference>
<proteinExistence type="predicted"/>
<comment type="caution">
    <text evidence="2">The sequence shown here is derived from an EMBL/GenBank/DDBJ whole genome shotgun (WGS) entry which is preliminary data.</text>
</comment>
<dbReference type="Proteomes" id="UP000033882">
    <property type="component" value="Unassembled WGS sequence"/>
</dbReference>
<gene>
    <name evidence="2" type="ORF">UY19_C0014G0045</name>
</gene>
<dbReference type="AlphaFoldDB" id="A0A0G1X4T3"/>
<dbReference type="InterPro" id="IPR010791">
    <property type="entry name" value="AttH_dom"/>
</dbReference>
<reference evidence="2 3" key="1">
    <citation type="journal article" date="2015" name="Nature">
        <title>rRNA introns, odd ribosomes, and small enigmatic genomes across a large radiation of phyla.</title>
        <authorList>
            <person name="Brown C.T."/>
            <person name="Hug L.A."/>
            <person name="Thomas B.C."/>
            <person name="Sharon I."/>
            <person name="Castelle C.J."/>
            <person name="Singh A."/>
            <person name="Wilkins M.J."/>
            <person name="Williams K.H."/>
            <person name="Banfield J.F."/>
        </authorList>
    </citation>
    <scope>NUCLEOTIDE SEQUENCE [LARGE SCALE GENOMIC DNA]</scope>
</reference>
<organism evidence="2 3">
    <name type="scientific">Candidatus Wolfebacteria bacterium GW2011_GWA2_47_9b</name>
    <dbReference type="NCBI Taxonomy" id="1619005"/>
    <lineage>
        <taxon>Bacteria</taxon>
        <taxon>Candidatus Wolfeibacteriota</taxon>
    </lineage>
</organism>
<evidence type="ECO:0000259" key="1">
    <source>
        <dbReference type="Pfam" id="PF07143"/>
    </source>
</evidence>
<dbReference type="EMBL" id="LCPB01000014">
    <property type="protein sequence ID" value="KKU89445.1"/>
    <property type="molecule type" value="Genomic_DNA"/>
</dbReference>
<evidence type="ECO:0000313" key="3">
    <source>
        <dbReference type="Proteomes" id="UP000033882"/>
    </source>
</evidence>
<dbReference type="Pfam" id="PF17186">
    <property type="entry name" value="Lipocalin_9"/>
    <property type="match status" value="1"/>
</dbReference>
<dbReference type="SUPFAM" id="SSF159245">
    <property type="entry name" value="AttH-like"/>
    <property type="match status" value="1"/>
</dbReference>